<keyword evidence="9 16" id="KW-0238">DNA-binding</keyword>
<dbReference type="CDD" id="cd18793">
    <property type="entry name" value="SF2_C_SNF"/>
    <property type="match status" value="1"/>
</dbReference>
<evidence type="ECO:0000256" key="5">
    <source>
        <dbReference type="ARBA" id="ARBA00022801"/>
    </source>
</evidence>
<comment type="function">
    <text evidence="11">DNA helicase that possesses intrinsic ATP-dependent nucleosome-remodeling activity and is both required for DNA repair and heterochromatin organization. Promotes DNA end resection of double-strand breaks (DSBs) following DNA damage: probably acts by weakening histone DNA interactions in nucleosomes flanking DSBs.</text>
</comment>
<dbReference type="InterPro" id="IPR049730">
    <property type="entry name" value="SNF2/RAD54-like_C"/>
</dbReference>
<comment type="subcellular location">
    <subcellularLocation>
        <location evidence="1">Nucleus</location>
    </subcellularLocation>
</comment>
<dbReference type="EMBL" id="GITU01001588">
    <property type="protein sequence ID" value="MBC1170291.1"/>
    <property type="molecule type" value="Transcribed_RNA"/>
</dbReference>
<dbReference type="InterPro" id="IPR014001">
    <property type="entry name" value="Helicase_ATP-bd"/>
</dbReference>
<evidence type="ECO:0000313" key="16">
    <source>
        <dbReference type="EMBL" id="MBC1170291.1"/>
    </source>
</evidence>
<dbReference type="FunFam" id="3.40.50.300:FF:001629">
    <property type="entry name" value="Probable ATP-dependent helicase PF08_0048"/>
    <property type="match status" value="1"/>
</dbReference>
<evidence type="ECO:0000259" key="15">
    <source>
        <dbReference type="PROSITE" id="PS51194"/>
    </source>
</evidence>
<dbReference type="PROSITE" id="PS51192">
    <property type="entry name" value="HELICASE_ATP_BIND_1"/>
    <property type="match status" value="1"/>
</dbReference>
<dbReference type="GO" id="GO:0005524">
    <property type="term" value="F:ATP binding"/>
    <property type="evidence" value="ECO:0007669"/>
    <property type="project" value="UniProtKB-KW"/>
</dbReference>
<protein>
    <recommendedName>
        <fullName evidence="12">SWI/SNF-related matrix-associated actin-dependent regulator of chromatin subfamily A containing DEAD/H box 1 homolog</fullName>
        <ecNumber evidence="3">3.6.4.12</ecNumber>
    </recommendedName>
</protein>
<proteinExistence type="inferred from homology"/>
<dbReference type="Pfam" id="PF02854">
    <property type="entry name" value="MIF4G"/>
    <property type="match status" value="1"/>
</dbReference>
<evidence type="ECO:0000256" key="3">
    <source>
        <dbReference type="ARBA" id="ARBA00012551"/>
    </source>
</evidence>
<dbReference type="SMART" id="SM00487">
    <property type="entry name" value="DEXDc"/>
    <property type="match status" value="1"/>
</dbReference>
<dbReference type="InterPro" id="IPR038718">
    <property type="entry name" value="SNF2-like_sf"/>
</dbReference>
<evidence type="ECO:0000259" key="14">
    <source>
        <dbReference type="PROSITE" id="PS51192"/>
    </source>
</evidence>
<keyword evidence="10" id="KW-0539">Nucleus</keyword>
<dbReference type="GO" id="GO:0006325">
    <property type="term" value="P:chromatin organization"/>
    <property type="evidence" value="ECO:0007669"/>
    <property type="project" value="UniProtKB-KW"/>
</dbReference>
<dbReference type="SMART" id="SM00490">
    <property type="entry name" value="HELICc"/>
    <property type="match status" value="1"/>
</dbReference>
<dbReference type="GO" id="GO:0005634">
    <property type="term" value="C:nucleus"/>
    <property type="evidence" value="ECO:0007669"/>
    <property type="project" value="UniProtKB-SubCell"/>
</dbReference>
<organism evidence="16">
    <name type="scientific">Lutzomyia longipalpis</name>
    <name type="common">Sand fly</name>
    <dbReference type="NCBI Taxonomy" id="7200"/>
    <lineage>
        <taxon>Eukaryota</taxon>
        <taxon>Metazoa</taxon>
        <taxon>Ecdysozoa</taxon>
        <taxon>Arthropoda</taxon>
        <taxon>Hexapoda</taxon>
        <taxon>Insecta</taxon>
        <taxon>Pterygota</taxon>
        <taxon>Neoptera</taxon>
        <taxon>Endopterygota</taxon>
        <taxon>Diptera</taxon>
        <taxon>Nematocera</taxon>
        <taxon>Psychodoidea</taxon>
        <taxon>Psychodidae</taxon>
        <taxon>Lutzomyia</taxon>
        <taxon>Lutzomyia</taxon>
    </lineage>
</organism>
<dbReference type="InterPro" id="IPR016024">
    <property type="entry name" value="ARM-type_fold"/>
</dbReference>
<dbReference type="SUPFAM" id="SSF48371">
    <property type="entry name" value="ARM repeat"/>
    <property type="match status" value="1"/>
</dbReference>
<evidence type="ECO:0000256" key="1">
    <source>
        <dbReference type="ARBA" id="ARBA00004123"/>
    </source>
</evidence>
<dbReference type="Gene3D" id="3.40.50.300">
    <property type="entry name" value="P-loop containing nucleotide triphosphate hydrolases"/>
    <property type="match status" value="1"/>
</dbReference>
<dbReference type="Gene3D" id="3.40.50.10810">
    <property type="entry name" value="Tandem AAA-ATPase domain"/>
    <property type="match status" value="1"/>
</dbReference>
<feature type="domain" description="Helicase ATP-binding" evidence="14">
    <location>
        <begin position="319"/>
        <end position="489"/>
    </location>
</feature>
<dbReference type="SMART" id="SM00543">
    <property type="entry name" value="MIF4G"/>
    <property type="match status" value="1"/>
</dbReference>
<dbReference type="InterPro" id="IPR000330">
    <property type="entry name" value="SNF2_N"/>
</dbReference>
<evidence type="ECO:0000256" key="7">
    <source>
        <dbReference type="ARBA" id="ARBA00022840"/>
    </source>
</evidence>
<evidence type="ECO:0000256" key="4">
    <source>
        <dbReference type="ARBA" id="ARBA00022741"/>
    </source>
</evidence>
<keyword evidence="8" id="KW-0156">Chromatin regulator</keyword>
<evidence type="ECO:0000256" key="2">
    <source>
        <dbReference type="ARBA" id="ARBA00007025"/>
    </source>
</evidence>
<name>A0A7G3A935_LUTLO</name>
<evidence type="ECO:0000256" key="13">
    <source>
        <dbReference type="SAM" id="MobiDB-lite"/>
    </source>
</evidence>
<feature type="compositionally biased region" description="Low complexity" evidence="13">
    <location>
        <begin position="121"/>
        <end position="147"/>
    </location>
</feature>
<dbReference type="GO" id="GO:0003677">
    <property type="term" value="F:DNA binding"/>
    <property type="evidence" value="ECO:0007669"/>
    <property type="project" value="UniProtKB-KW"/>
</dbReference>
<dbReference type="Gene3D" id="1.25.40.180">
    <property type="match status" value="1"/>
</dbReference>
<evidence type="ECO:0000256" key="6">
    <source>
        <dbReference type="ARBA" id="ARBA00022806"/>
    </source>
</evidence>
<keyword evidence="6 16" id="KW-0347">Helicase</keyword>
<dbReference type="PROSITE" id="PS51194">
    <property type="entry name" value="HELICASE_CTER"/>
    <property type="match status" value="1"/>
</dbReference>
<feature type="region of interest" description="Disordered" evidence="13">
    <location>
        <begin position="117"/>
        <end position="196"/>
    </location>
</feature>
<dbReference type="SUPFAM" id="SSF52540">
    <property type="entry name" value="P-loop containing nucleoside triphosphate hydrolases"/>
    <property type="match status" value="2"/>
</dbReference>
<evidence type="ECO:0000256" key="10">
    <source>
        <dbReference type="ARBA" id="ARBA00023242"/>
    </source>
</evidence>
<sequence>MSLRSVRIQKHFPSSVNAGSTGDAADGGSRKRKLSCDGDELHGDGGEMKTLAVVEVIKPVQVLTLREKEIMLQTFRRLEPNAEILASQDCLVRSNWDLEKARQLLRERKFERSSIIVSQRTTASTPIQPTSSASSASSGYSSSNSTPKKIHVESKAKKPRLQEAGGSDDSEDPDACQPQDKVFDSDLDSDDDDTEHLSRERKAVLKYINESTLQQLVVIKTCSLKKAQTIVESRPYVTWSSLVDAMQNNRYLSTDILNNCQELLRRRKNISQIMKKCTKMAKRLEVAVAEGGELVKQPSIIPETLKLAEYQMIGLNWLVAMHNEKTNGILADEMGLGKTIQVIAFLAYLKENDLVRKPHLIVVPSSTLCNWENEIMRWCPSFVVEKYYGSLEERKNLRIRWAKGGLKDTDIVLTTYHMVASLPEERKMFRTTQMCYAIFDEAHMLKNMTTQRYDYLDKINSERRILLTGTPLQNNLLELMSLLCFVMPSLFAKRQDDIRNLFSRNAKNQVKVDEEEDGKVNGNGTESFEQNQIDQAKRIMRPFVLRRLKRDVLKYLPPKTDEVKLIPMTEAQGRKYRSLVEKYTQETGVVKGTAEFNGLAIMMEMRKLANHPLLMRYHYTDAKLRDIARRLATDTQFKATNADYIYEDLLWRSDFYIHQLTQKYRTIGQHRLPIELILESGKFQHLDKLLPKLKAEGHRVLIFSQFTIMMDILEAYMKIRDIDCLRLDGSTNVSDRQDLIDNYNMDDNVFVFLLSTRAGGLGINLTAADTVIIHDIDFNPYNDKQAEDRCHRMGQTKPVHIYKFISEGTIEEGMLMVAQDKLKLEQEVTNANDSPEEDRKSMVRLLTLSLGMDSERAEKMISTGASGKNFQDACECVPAMAEQLTGGQNGEVKKAAAPAPVSTGLGIIRERSFVRTPNHQQQMNAKRRSLMQLHPHQQHQPQQQQQMRMKPALEIYRPPNPHRIADVRIDGLPQNKLNVHAQEFTMNRSGVNMFAPTGNNLQHSKSSGNMQQQQQFGGRPHPQMTLNNLTGHRTAILLSHPLQMGQLGMGMAMPASQIPLVNSQSSGNILHSAPRVKFAPEPQVVHTPANQVPQNYQNPNPLQRSKSLSSADTIARGIAGLGLALGSEATDIGTFTPEVQSLVDKATEDPNQLSARNLMELACHVMQRAVEARRYALPISRFCIAIVAKERKETFLEALLNTCRQWFQERDKVLGPAPNTRNNSRPRFTAFMAFLTEMFCQMKRRQLQLRTQCDGVPPTLVLLTLLSKCCEDAVRPPIRSLSEIECLFYVLTCIGRDLEMHLAPQLESLLASVRDAFLNSASSSPAIRRTLLQLIELQASRWQLPGNTVLYYYPSSK</sequence>
<dbReference type="GO" id="GO:0003678">
    <property type="term" value="F:DNA helicase activity"/>
    <property type="evidence" value="ECO:0007669"/>
    <property type="project" value="UniProtKB-EC"/>
</dbReference>
<evidence type="ECO:0000256" key="9">
    <source>
        <dbReference type="ARBA" id="ARBA00023125"/>
    </source>
</evidence>
<evidence type="ECO:0000256" key="12">
    <source>
        <dbReference type="ARBA" id="ARBA00069890"/>
    </source>
</evidence>
<dbReference type="EC" id="3.6.4.12" evidence="3"/>
<feature type="region of interest" description="Disordered" evidence="13">
    <location>
        <begin position="13"/>
        <end position="41"/>
    </location>
</feature>
<feature type="domain" description="Helicase C-terminal" evidence="15">
    <location>
        <begin position="685"/>
        <end position="842"/>
    </location>
</feature>
<dbReference type="GO" id="GO:0003723">
    <property type="term" value="F:RNA binding"/>
    <property type="evidence" value="ECO:0007669"/>
    <property type="project" value="InterPro"/>
</dbReference>
<dbReference type="InterPro" id="IPR027417">
    <property type="entry name" value="P-loop_NTPase"/>
</dbReference>
<comment type="similarity">
    <text evidence="2">Belongs to the SNF2/RAD54 helicase family.</text>
</comment>
<keyword evidence="7" id="KW-0067">ATP-binding</keyword>
<dbReference type="InterPro" id="IPR003890">
    <property type="entry name" value="MIF4G-like_typ-3"/>
</dbReference>
<keyword evidence="5" id="KW-0378">Hydrolase</keyword>
<accession>A0A7G3A935</accession>
<dbReference type="PANTHER" id="PTHR10799">
    <property type="entry name" value="SNF2/RAD54 HELICASE FAMILY"/>
    <property type="match status" value="1"/>
</dbReference>
<dbReference type="GO" id="GO:0005694">
    <property type="term" value="C:chromosome"/>
    <property type="evidence" value="ECO:0007669"/>
    <property type="project" value="UniProtKB-ARBA"/>
</dbReference>
<dbReference type="FunFam" id="3.40.50.10810:FF:000014">
    <property type="entry name" value="SWI/SNF-related matrix-associated actin-dependent regulator of chromatin subfamily A containing DEAD/H box 1"/>
    <property type="match status" value="1"/>
</dbReference>
<dbReference type="GO" id="GO:0016787">
    <property type="term" value="F:hydrolase activity"/>
    <property type="evidence" value="ECO:0007669"/>
    <property type="project" value="UniProtKB-KW"/>
</dbReference>
<evidence type="ECO:0000256" key="8">
    <source>
        <dbReference type="ARBA" id="ARBA00022853"/>
    </source>
</evidence>
<keyword evidence="4" id="KW-0547">Nucleotide-binding</keyword>
<dbReference type="VEuPathDB" id="VectorBase:LLONM1_009051"/>
<feature type="compositionally biased region" description="Acidic residues" evidence="13">
    <location>
        <begin position="185"/>
        <end position="194"/>
    </location>
</feature>
<reference evidence="16" key="1">
    <citation type="journal article" date="2020" name="BMC">
        <title>Leishmania infection induces a limited differential gene expression in the sand fly midgut.</title>
        <authorList>
            <person name="Coutinho-Abreu I.V."/>
            <person name="Serafim T.D."/>
            <person name="Meneses C."/>
            <person name="Kamhawi S."/>
            <person name="Oliveira F."/>
            <person name="Valenzuela J.G."/>
        </authorList>
    </citation>
    <scope>NUCLEOTIDE SEQUENCE</scope>
    <source>
        <strain evidence="16">Jacobina</strain>
        <tissue evidence="16">Midgut</tissue>
    </source>
</reference>
<dbReference type="Pfam" id="PF00176">
    <property type="entry name" value="SNF2-rel_dom"/>
    <property type="match status" value="1"/>
</dbReference>
<dbReference type="FunFam" id="1.25.40.180:FF:000039">
    <property type="entry name" value="Uncharacterized protein, isoform B"/>
    <property type="match status" value="1"/>
</dbReference>
<dbReference type="VEuPathDB" id="VectorBase:LLONM1_000422"/>
<dbReference type="Pfam" id="PF00271">
    <property type="entry name" value="Helicase_C"/>
    <property type="match status" value="1"/>
</dbReference>
<feature type="compositionally biased region" description="Low complexity" evidence="13">
    <location>
        <begin position="18"/>
        <end position="27"/>
    </location>
</feature>
<dbReference type="InterPro" id="IPR001650">
    <property type="entry name" value="Helicase_C-like"/>
</dbReference>
<evidence type="ECO:0000256" key="11">
    <source>
        <dbReference type="ARBA" id="ARBA00059294"/>
    </source>
</evidence>